<keyword evidence="4" id="KW-1185">Reference proteome</keyword>
<dbReference type="GO" id="GO:0031012">
    <property type="term" value="C:extracellular matrix"/>
    <property type="evidence" value="ECO:0007669"/>
    <property type="project" value="TreeGrafter"/>
</dbReference>
<evidence type="ECO:0008006" key="5">
    <source>
        <dbReference type="Google" id="ProtNLM"/>
    </source>
</evidence>
<protein>
    <recommendedName>
        <fullName evidence="5">Cuticle protein</fullName>
    </recommendedName>
</protein>
<dbReference type="PROSITE" id="PS00233">
    <property type="entry name" value="CHIT_BIND_RR_1"/>
    <property type="match status" value="1"/>
</dbReference>
<dbReference type="Pfam" id="PF00379">
    <property type="entry name" value="Chitin_bind_4"/>
    <property type="match status" value="1"/>
</dbReference>
<name>A0AAN7Q604_9COLE</name>
<dbReference type="PANTHER" id="PTHR12236">
    <property type="entry name" value="STRUCTURAL CONTITUENT OF CUTICLE"/>
    <property type="match status" value="1"/>
</dbReference>
<dbReference type="InterPro" id="IPR031311">
    <property type="entry name" value="CHIT_BIND_RR_consensus"/>
</dbReference>
<organism evidence="3 4">
    <name type="scientific">Aquatica leii</name>
    <dbReference type="NCBI Taxonomy" id="1421715"/>
    <lineage>
        <taxon>Eukaryota</taxon>
        <taxon>Metazoa</taxon>
        <taxon>Ecdysozoa</taxon>
        <taxon>Arthropoda</taxon>
        <taxon>Hexapoda</taxon>
        <taxon>Insecta</taxon>
        <taxon>Pterygota</taxon>
        <taxon>Neoptera</taxon>
        <taxon>Endopterygota</taxon>
        <taxon>Coleoptera</taxon>
        <taxon>Polyphaga</taxon>
        <taxon>Elateriformia</taxon>
        <taxon>Elateroidea</taxon>
        <taxon>Lampyridae</taxon>
        <taxon>Luciolinae</taxon>
        <taxon>Aquatica</taxon>
    </lineage>
</organism>
<sequence length="237" mass="26067">MALIPPPKRGKFYSTNELEEIVSRIDSYIEFEQDLKNDNEEMYHNFEEELQPTDELKIPSPTPTSLLAFFALLALVNAAPGLYPTSLLKAEVVHDPNYSFGYEVRDPHTGDFKDQFETRKGDVVQGRYSVLDADGTKRTVNYAADAFSGFNAVVSKTPAVVPAAKIETISAVAPVAKIEAVAPVAKIETVAPIANIETLPTFIHHAEPTIARLAYSPYLESHHLFGGLHPSLTTLIL</sequence>
<comment type="caution">
    <text evidence="3">The sequence shown here is derived from an EMBL/GenBank/DDBJ whole genome shotgun (WGS) entry which is preliminary data.</text>
</comment>
<dbReference type="PANTHER" id="PTHR12236:SF75">
    <property type="entry name" value="CUTICULAR PROTEIN 62BB, ISOFORM A"/>
    <property type="match status" value="1"/>
</dbReference>
<dbReference type="GO" id="GO:0005615">
    <property type="term" value="C:extracellular space"/>
    <property type="evidence" value="ECO:0007669"/>
    <property type="project" value="TreeGrafter"/>
</dbReference>
<proteinExistence type="predicted"/>
<dbReference type="InterPro" id="IPR000618">
    <property type="entry name" value="Insect_cuticle"/>
</dbReference>
<dbReference type="PRINTS" id="PR00947">
    <property type="entry name" value="CUTICLE"/>
</dbReference>
<keyword evidence="1 2" id="KW-0193">Cuticle</keyword>
<evidence type="ECO:0000256" key="1">
    <source>
        <dbReference type="ARBA" id="ARBA00022460"/>
    </source>
</evidence>
<evidence type="ECO:0000313" key="4">
    <source>
        <dbReference type="Proteomes" id="UP001353858"/>
    </source>
</evidence>
<gene>
    <name evidence="3" type="ORF">RN001_004664</name>
</gene>
<dbReference type="AlphaFoldDB" id="A0AAN7Q604"/>
<dbReference type="GO" id="GO:0042302">
    <property type="term" value="F:structural constituent of cuticle"/>
    <property type="evidence" value="ECO:0007669"/>
    <property type="project" value="UniProtKB-UniRule"/>
</dbReference>
<dbReference type="Proteomes" id="UP001353858">
    <property type="component" value="Unassembled WGS sequence"/>
</dbReference>
<dbReference type="InterPro" id="IPR051217">
    <property type="entry name" value="Insect_Cuticle_Struc_Prot"/>
</dbReference>
<reference evidence="4" key="1">
    <citation type="submission" date="2023-01" db="EMBL/GenBank/DDBJ databases">
        <title>Key to firefly adult light organ development and bioluminescence: homeobox transcription factors regulate luciferase expression and transportation to peroxisome.</title>
        <authorList>
            <person name="Fu X."/>
        </authorList>
    </citation>
    <scope>NUCLEOTIDE SEQUENCE [LARGE SCALE GENOMIC DNA]</scope>
</reference>
<evidence type="ECO:0000313" key="3">
    <source>
        <dbReference type="EMBL" id="KAK4881345.1"/>
    </source>
</evidence>
<accession>A0AAN7Q604</accession>
<dbReference type="PROSITE" id="PS51155">
    <property type="entry name" value="CHIT_BIND_RR_2"/>
    <property type="match status" value="1"/>
</dbReference>
<dbReference type="EMBL" id="JARPUR010000002">
    <property type="protein sequence ID" value="KAK4881345.1"/>
    <property type="molecule type" value="Genomic_DNA"/>
</dbReference>
<evidence type="ECO:0000256" key="2">
    <source>
        <dbReference type="PROSITE-ProRule" id="PRU00497"/>
    </source>
</evidence>